<keyword evidence="5" id="KW-0378">Hydrolase</keyword>
<protein>
    <submittedName>
        <fullName evidence="10">NUDIX domain-containing protein</fullName>
    </submittedName>
</protein>
<dbReference type="EMBL" id="CP064781">
    <property type="protein sequence ID" value="QRJ65675.1"/>
    <property type="molecule type" value="Genomic_DNA"/>
</dbReference>
<dbReference type="GO" id="GO:0006742">
    <property type="term" value="P:NADP+ catabolic process"/>
    <property type="evidence" value="ECO:0007669"/>
    <property type="project" value="TreeGrafter"/>
</dbReference>
<dbReference type="Pfam" id="PF00293">
    <property type="entry name" value="NUDIX"/>
    <property type="match status" value="1"/>
</dbReference>
<proteinExistence type="inferred from homology"/>
<dbReference type="Gene3D" id="3.90.79.10">
    <property type="entry name" value="Nucleoside Triphosphate Pyrophosphohydrolase"/>
    <property type="match status" value="1"/>
</dbReference>
<dbReference type="GO" id="GO:0046872">
    <property type="term" value="F:metal ion binding"/>
    <property type="evidence" value="ECO:0007669"/>
    <property type="project" value="UniProtKB-KW"/>
</dbReference>
<dbReference type="InterPro" id="IPR000086">
    <property type="entry name" value="NUDIX_hydrolase_dom"/>
</dbReference>
<name>A0A974Y5X1_9RHOO</name>
<evidence type="ECO:0000256" key="8">
    <source>
        <dbReference type="SAM" id="MobiDB-lite"/>
    </source>
</evidence>
<dbReference type="SUPFAM" id="SSF55811">
    <property type="entry name" value="Nudix"/>
    <property type="match status" value="1"/>
</dbReference>
<feature type="domain" description="Nudix hydrolase" evidence="9">
    <location>
        <begin position="57"/>
        <end position="178"/>
    </location>
</feature>
<evidence type="ECO:0000313" key="10">
    <source>
        <dbReference type="EMBL" id="QRJ65675.1"/>
    </source>
</evidence>
<evidence type="ECO:0000256" key="2">
    <source>
        <dbReference type="ARBA" id="ARBA00001947"/>
    </source>
</evidence>
<dbReference type="InterPro" id="IPR020084">
    <property type="entry name" value="NUDIX_hydrolase_CS"/>
</dbReference>
<comment type="similarity">
    <text evidence="3">Belongs to the Nudix hydrolase family. NudC subfamily.</text>
</comment>
<evidence type="ECO:0000313" key="11">
    <source>
        <dbReference type="Proteomes" id="UP000663444"/>
    </source>
</evidence>
<dbReference type="GO" id="GO:0035529">
    <property type="term" value="F:NADH pyrophosphatase activity"/>
    <property type="evidence" value="ECO:0007669"/>
    <property type="project" value="TreeGrafter"/>
</dbReference>
<evidence type="ECO:0000256" key="3">
    <source>
        <dbReference type="ARBA" id="ARBA00009595"/>
    </source>
</evidence>
<accession>A0A974Y5X1</accession>
<dbReference type="PROSITE" id="PS00893">
    <property type="entry name" value="NUDIX_BOX"/>
    <property type="match status" value="1"/>
</dbReference>
<dbReference type="KEGG" id="ares:IWH25_08110"/>
<reference evidence="10" key="1">
    <citation type="submission" date="2020-11" db="EMBL/GenBank/DDBJ databases">
        <title>Azospira restricta DSM 18626 genome sequence.</title>
        <authorList>
            <person name="Moe W.M."/>
        </authorList>
    </citation>
    <scope>NUCLEOTIDE SEQUENCE</scope>
    <source>
        <strain evidence="10">DSM 18626</strain>
    </source>
</reference>
<dbReference type="InterPro" id="IPR050241">
    <property type="entry name" value="NAD-cap_RNA_hydrolase_NudC"/>
</dbReference>
<feature type="compositionally biased region" description="Basic residues" evidence="8">
    <location>
        <begin position="1"/>
        <end position="13"/>
    </location>
</feature>
<evidence type="ECO:0000256" key="7">
    <source>
        <dbReference type="ARBA" id="ARBA00023679"/>
    </source>
</evidence>
<comment type="cofactor">
    <cofactor evidence="2">
        <name>Zn(2+)</name>
        <dbReference type="ChEBI" id="CHEBI:29105"/>
    </cofactor>
</comment>
<dbReference type="Proteomes" id="UP000663444">
    <property type="component" value="Chromosome"/>
</dbReference>
<evidence type="ECO:0000256" key="6">
    <source>
        <dbReference type="ARBA" id="ARBA00022842"/>
    </source>
</evidence>
<comment type="catalytic activity">
    <reaction evidence="7">
        <text>a 5'-end NAD(+)-phospho-ribonucleoside in mRNA + H2O = a 5'-end phospho-adenosine-phospho-ribonucleoside in mRNA + beta-nicotinamide D-ribonucleotide + 2 H(+)</text>
        <dbReference type="Rhea" id="RHEA:60876"/>
        <dbReference type="Rhea" id="RHEA-COMP:15698"/>
        <dbReference type="Rhea" id="RHEA-COMP:15719"/>
        <dbReference type="ChEBI" id="CHEBI:14649"/>
        <dbReference type="ChEBI" id="CHEBI:15377"/>
        <dbReference type="ChEBI" id="CHEBI:15378"/>
        <dbReference type="ChEBI" id="CHEBI:144029"/>
        <dbReference type="ChEBI" id="CHEBI:144051"/>
    </reaction>
    <physiologicalReaction direction="left-to-right" evidence="7">
        <dbReference type="Rhea" id="RHEA:60877"/>
    </physiologicalReaction>
</comment>
<organism evidence="10 11">
    <name type="scientific">Azospira restricta</name>
    <dbReference type="NCBI Taxonomy" id="404405"/>
    <lineage>
        <taxon>Bacteria</taxon>
        <taxon>Pseudomonadati</taxon>
        <taxon>Pseudomonadota</taxon>
        <taxon>Betaproteobacteria</taxon>
        <taxon>Rhodocyclales</taxon>
        <taxon>Rhodocyclaceae</taxon>
        <taxon>Azospira</taxon>
    </lineage>
</organism>
<dbReference type="GO" id="GO:0005829">
    <property type="term" value="C:cytosol"/>
    <property type="evidence" value="ECO:0007669"/>
    <property type="project" value="TreeGrafter"/>
</dbReference>
<keyword evidence="6" id="KW-0460">Magnesium</keyword>
<dbReference type="PROSITE" id="PS51462">
    <property type="entry name" value="NUDIX"/>
    <property type="match status" value="1"/>
</dbReference>
<sequence length="184" mass="19532">MGHAAGQRRRAARRPAGTGGVSGARFCRACGAALETLPLAGRLRLVCAAGCGHVEWNNPLPVVAALVERDGRIVLARNAAWAEGTFGLISGFLEAGESPEDAVAREVAEELGLVAEAVALIGVYPFERRNEVIIAYHVVAAGEIVLNEELAEVRLIDPEKLRAWDFGTGLAVRDWLARQASARG</sequence>
<dbReference type="PANTHER" id="PTHR42904">
    <property type="entry name" value="NUDIX HYDROLASE, NUDC SUBFAMILY"/>
    <property type="match status" value="1"/>
</dbReference>
<dbReference type="InterPro" id="IPR015797">
    <property type="entry name" value="NUDIX_hydrolase-like_dom_sf"/>
</dbReference>
<comment type="cofactor">
    <cofactor evidence="1">
        <name>Mg(2+)</name>
        <dbReference type="ChEBI" id="CHEBI:18420"/>
    </cofactor>
</comment>
<evidence type="ECO:0000256" key="4">
    <source>
        <dbReference type="ARBA" id="ARBA00022723"/>
    </source>
</evidence>
<dbReference type="AlphaFoldDB" id="A0A974Y5X1"/>
<feature type="region of interest" description="Disordered" evidence="8">
    <location>
        <begin position="1"/>
        <end position="21"/>
    </location>
</feature>
<dbReference type="PANTHER" id="PTHR42904:SF6">
    <property type="entry name" value="NAD-CAPPED RNA HYDROLASE NUDT12"/>
    <property type="match status" value="1"/>
</dbReference>
<keyword evidence="11" id="KW-1185">Reference proteome</keyword>
<evidence type="ECO:0000256" key="5">
    <source>
        <dbReference type="ARBA" id="ARBA00022801"/>
    </source>
</evidence>
<evidence type="ECO:0000256" key="1">
    <source>
        <dbReference type="ARBA" id="ARBA00001946"/>
    </source>
</evidence>
<evidence type="ECO:0000259" key="9">
    <source>
        <dbReference type="PROSITE" id="PS51462"/>
    </source>
</evidence>
<dbReference type="GO" id="GO:0019677">
    <property type="term" value="P:NAD+ catabolic process"/>
    <property type="evidence" value="ECO:0007669"/>
    <property type="project" value="TreeGrafter"/>
</dbReference>
<gene>
    <name evidence="10" type="ORF">IWH25_08110</name>
</gene>
<keyword evidence="4" id="KW-0479">Metal-binding</keyword>